<sequence length="348" mass="37468">MGLRGSWQERSGISRAQLISVRLLPGAVIQLVGSYTTSGAPRFTRFSSGRFYLLVVGVELLLVATTVLVPQWTSDPPAAGYVAIAEAQFAPVVPATRAFAWSCGHNQEGHRNTANIVVAPGVPGPPHHVHEYIGNLSTDVDSTEDSLAAATTSCPNGDLSTYYWPVLRTGARAGDSRHGEIAGPVAVTVTVFGNPVAPVVAMPPLLRGTVGDANTATMPQGQATRAWTCSGAPERRTDRYPLCRRGDRLMRVFDFPSCWDGRRVDSPNHRAHLVFPAASGVCPAATFAVPRLRLAVEYPRPDGDRFAIDSFPPQRNAPQTDHAFFVNLMPERLMSRVVRCLNTGAECA</sequence>
<gene>
    <name evidence="3" type="ORF">Phou_001770</name>
</gene>
<evidence type="ECO:0000259" key="2">
    <source>
        <dbReference type="Pfam" id="PF09362"/>
    </source>
</evidence>
<keyword evidence="1" id="KW-0472">Membrane</keyword>
<dbReference type="AlphaFoldDB" id="A0A6V8K2J1"/>
<reference evidence="3 4" key="2">
    <citation type="submission" date="2020-03" db="EMBL/GenBank/DDBJ databases">
        <authorList>
            <person name="Ichikawa N."/>
            <person name="Kimura A."/>
            <person name="Kitahashi Y."/>
            <person name="Uohara A."/>
        </authorList>
    </citation>
    <scope>NUCLEOTIDE SEQUENCE [LARGE SCALE GENOMIC DNA]</scope>
    <source>
        <strain evidence="3 4">NBRC 108639</strain>
    </source>
</reference>
<keyword evidence="1" id="KW-1133">Transmembrane helix</keyword>
<keyword evidence="1" id="KW-0812">Transmembrane</keyword>
<dbReference type="PANTHER" id="PTHR43662:SF3">
    <property type="entry name" value="DOMAIN PROTEIN, PUTATIVE (AFU_ORTHOLOGUE AFUA_6G11970)-RELATED"/>
    <property type="match status" value="1"/>
</dbReference>
<dbReference type="PANTHER" id="PTHR43662">
    <property type="match status" value="1"/>
</dbReference>
<dbReference type="Pfam" id="PF09362">
    <property type="entry name" value="DUF1996"/>
    <property type="match status" value="1"/>
</dbReference>
<proteinExistence type="predicted"/>
<dbReference type="Proteomes" id="UP000482800">
    <property type="component" value="Unassembled WGS sequence"/>
</dbReference>
<keyword evidence="4" id="KW-1185">Reference proteome</keyword>
<feature type="transmembrane region" description="Helical" evidence="1">
    <location>
        <begin position="51"/>
        <end position="72"/>
    </location>
</feature>
<organism evidence="3 4">
    <name type="scientific">Phytohabitans houttuyneae</name>
    <dbReference type="NCBI Taxonomy" id="1076126"/>
    <lineage>
        <taxon>Bacteria</taxon>
        <taxon>Bacillati</taxon>
        <taxon>Actinomycetota</taxon>
        <taxon>Actinomycetes</taxon>
        <taxon>Micromonosporales</taxon>
        <taxon>Micromonosporaceae</taxon>
    </lineage>
</organism>
<accession>A0A6V8K2J1</accession>
<feature type="domain" description="DUF1996" evidence="2">
    <location>
        <begin position="117"/>
        <end position="299"/>
    </location>
</feature>
<evidence type="ECO:0000313" key="4">
    <source>
        <dbReference type="Proteomes" id="UP000482800"/>
    </source>
</evidence>
<protein>
    <recommendedName>
        <fullName evidence="2">DUF1996 domain-containing protein</fullName>
    </recommendedName>
</protein>
<evidence type="ECO:0000313" key="3">
    <source>
        <dbReference type="EMBL" id="GFJ75997.1"/>
    </source>
</evidence>
<dbReference type="EMBL" id="BLPF01000001">
    <property type="protein sequence ID" value="GFJ75997.1"/>
    <property type="molecule type" value="Genomic_DNA"/>
</dbReference>
<name>A0A6V8K2J1_9ACTN</name>
<comment type="caution">
    <text evidence="3">The sequence shown here is derived from an EMBL/GenBank/DDBJ whole genome shotgun (WGS) entry which is preliminary data.</text>
</comment>
<reference evidence="3 4" key="1">
    <citation type="submission" date="2020-03" db="EMBL/GenBank/DDBJ databases">
        <title>Whole genome shotgun sequence of Phytohabitans houttuyneae NBRC 108639.</title>
        <authorList>
            <person name="Komaki H."/>
            <person name="Tamura T."/>
        </authorList>
    </citation>
    <scope>NUCLEOTIDE SEQUENCE [LARGE SCALE GENOMIC DNA]</scope>
    <source>
        <strain evidence="3 4">NBRC 108639</strain>
    </source>
</reference>
<evidence type="ECO:0000256" key="1">
    <source>
        <dbReference type="SAM" id="Phobius"/>
    </source>
</evidence>
<dbReference type="InterPro" id="IPR018535">
    <property type="entry name" value="DUF1996"/>
</dbReference>